<reference evidence="1" key="1">
    <citation type="submission" date="2021-02" db="EMBL/GenBank/DDBJ databases">
        <title>Rhodobacter shimadae sp. nov., an aerobic anoxygenic phototrophic bacterium isolated from a hot spring.</title>
        <authorList>
            <person name="Muramatsu S."/>
            <person name="Haruta S."/>
            <person name="Hirose S."/>
            <person name="Hanada S."/>
        </authorList>
    </citation>
    <scope>NUCLEOTIDE SEQUENCE</scope>
    <source>
        <strain evidence="1">N10</strain>
    </source>
</reference>
<organism evidence="1 2">
    <name type="scientific">Neotabrizicola shimadae</name>
    <dbReference type="NCBI Taxonomy" id="2807096"/>
    <lineage>
        <taxon>Bacteria</taxon>
        <taxon>Pseudomonadati</taxon>
        <taxon>Pseudomonadota</taxon>
        <taxon>Alphaproteobacteria</taxon>
        <taxon>Rhodobacterales</taxon>
        <taxon>Paracoccaceae</taxon>
        <taxon>Neotabrizicola</taxon>
    </lineage>
</organism>
<dbReference type="EMBL" id="CP069370">
    <property type="protein sequence ID" value="QYZ69988.1"/>
    <property type="molecule type" value="Genomic_DNA"/>
</dbReference>
<dbReference type="KEGG" id="nsm:JO391_00125"/>
<evidence type="ECO:0000313" key="1">
    <source>
        <dbReference type="EMBL" id="QYZ69988.1"/>
    </source>
</evidence>
<sequence length="111" mass="11640">MGAGPSCLALSAGSRPGKGARAVYAAVGGEARRAYAGIVFAPDPMVIACQEQLPFNSLEGFAAYNARLRRPRQTLSDKADSSIYGMCELLPPAPRPEFLTPVSGDIPTMVV</sequence>
<evidence type="ECO:0000313" key="2">
    <source>
        <dbReference type="Proteomes" id="UP000826300"/>
    </source>
</evidence>
<dbReference type="RefSeq" id="WP_220662204.1">
    <property type="nucleotide sequence ID" value="NZ_CP069370.1"/>
</dbReference>
<accession>A0A8G1EDB3</accession>
<name>A0A8G1EDB3_9RHOB</name>
<keyword evidence="2" id="KW-1185">Reference proteome</keyword>
<protein>
    <submittedName>
        <fullName evidence="1">Uncharacterized protein</fullName>
    </submittedName>
</protein>
<dbReference type="Proteomes" id="UP000826300">
    <property type="component" value="Chromosome"/>
</dbReference>
<dbReference type="AlphaFoldDB" id="A0A8G1EDB3"/>
<proteinExistence type="predicted"/>
<gene>
    <name evidence="1" type="ORF">JO391_00125</name>
</gene>